<dbReference type="CDD" id="cd11386">
    <property type="entry name" value="MCP_signal"/>
    <property type="match status" value="1"/>
</dbReference>
<keyword evidence="4" id="KW-0812">Transmembrane</keyword>
<keyword evidence="1 3" id="KW-0807">Transducer</keyword>
<organism evidence="7 8">
    <name type="scientific">Aromatoleum petrolei</name>
    <dbReference type="NCBI Taxonomy" id="76116"/>
    <lineage>
        <taxon>Bacteria</taxon>
        <taxon>Pseudomonadati</taxon>
        <taxon>Pseudomonadota</taxon>
        <taxon>Betaproteobacteria</taxon>
        <taxon>Rhodocyclales</taxon>
        <taxon>Rhodocyclaceae</taxon>
        <taxon>Aromatoleum</taxon>
    </lineage>
</organism>
<dbReference type="PANTHER" id="PTHR32089">
    <property type="entry name" value="METHYL-ACCEPTING CHEMOTAXIS PROTEIN MCPB"/>
    <property type="match status" value="1"/>
</dbReference>
<accession>A0ABX1MTY0</accession>
<protein>
    <submittedName>
        <fullName evidence="7">HAMP domain-containing protein</fullName>
    </submittedName>
</protein>
<dbReference type="PROSITE" id="PS50111">
    <property type="entry name" value="CHEMOTAXIS_TRANSDUC_2"/>
    <property type="match status" value="1"/>
</dbReference>
<dbReference type="PANTHER" id="PTHR32089:SF112">
    <property type="entry name" value="LYSOZYME-LIKE PROTEIN-RELATED"/>
    <property type="match status" value="1"/>
</dbReference>
<feature type="transmembrane region" description="Helical" evidence="4">
    <location>
        <begin position="72"/>
        <end position="93"/>
    </location>
</feature>
<dbReference type="InterPro" id="IPR004089">
    <property type="entry name" value="MCPsignal_dom"/>
</dbReference>
<sequence>MGSPDSLYETIEKTFWNSLTKKLCSFLLLFFIDVVYLGIYLNQKTEVRTLLEAGKVSPELAQQVAGSLEGGLYLMLILTAVALIINVGQIVYIRHLIVRPVRIITGIFNEIARGEGDFSRNLPLVTHDELRDLAFSYNQFAEKMRQIIGDVRTSSVNIARDAVVVKSRVGGAANNARRQGQLTEVVFSASTESTSAIESVSASTQQISASTTKNLEVARASLGEMREISDKINAVSEKVVHFNATVDDLSTRSESVKQIAKLIREIADQTNLLALNAAIEAARAGEAGRGFAVVADEVRKLAERVNTAAEEITGNIDGMIGRVMTTRAENEVINADVLQAREVVARSATQFQFMVGEFETTGEQLLQIAAAMEQLSATNAQVHDNVTAIHDLSGTVAGHMEESEACTHKLARATESVQELVSRFKIGKGEFDHAVEQARIFRDRVQAQLEDMKNNRFDVFDRRYQPIPDTYPQKFKVSWGDEYTRRCQKLLDECLAAIPGCTYAVGLNVDSYLSGHNLKYSKPLTGNREVDLVGNRTCRKFEGVAELRGAKNTEPLLLQTFMRDTGEILCDISMPIMIGGRLWGNVRVGMPAEALLAGS</sequence>
<keyword evidence="4" id="KW-0472">Membrane</keyword>
<evidence type="ECO:0000313" key="8">
    <source>
        <dbReference type="Proteomes" id="UP000652074"/>
    </source>
</evidence>
<dbReference type="Pfam" id="PF00015">
    <property type="entry name" value="MCPsignal"/>
    <property type="match status" value="1"/>
</dbReference>
<dbReference type="Proteomes" id="UP000652074">
    <property type="component" value="Unassembled WGS sequence"/>
</dbReference>
<dbReference type="PRINTS" id="PR00260">
    <property type="entry name" value="CHEMTRNSDUCR"/>
</dbReference>
<evidence type="ECO:0000313" key="7">
    <source>
        <dbReference type="EMBL" id="NMF89786.1"/>
    </source>
</evidence>
<evidence type="ECO:0000256" key="1">
    <source>
        <dbReference type="ARBA" id="ARBA00023224"/>
    </source>
</evidence>
<evidence type="ECO:0000256" key="2">
    <source>
        <dbReference type="ARBA" id="ARBA00029447"/>
    </source>
</evidence>
<dbReference type="Gene3D" id="1.10.287.950">
    <property type="entry name" value="Methyl-accepting chemotaxis protein"/>
    <property type="match status" value="1"/>
</dbReference>
<dbReference type="PROSITE" id="PS50885">
    <property type="entry name" value="HAMP"/>
    <property type="match status" value="1"/>
</dbReference>
<proteinExistence type="inferred from homology"/>
<keyword evidence="4" id="KW-1133">Transmembrane helix</keyword>
<reference evidence="7 8" key="1">
    <citation type="submission" date="2019-12" db="EMBL/GenBank/DDBJ databases">
        <title>Comparative genomics gives insights into the taxonomy of the Azoarcus-Aromatoleum group and reveals separate origins of nif in the plant-associated Azoarcus and non-plant-associated Aromatoleum sub-groups.</title>
        <authorList>
            <person name="Lafos M."/>
            <person name="Maluk M."/>
            <person name="Batista M."/>
            <person name="Junghare M."/>
            <person name="Carmona M."/>
            <person name="Faoro H."/>
            <person name="Cruz L.M."/>
            <person name="Battistoni F."/>
            <person name="De Souza E."/>
            <person name="Pedrosa F."/>
            <person name="Chen W.-M."/>
            <person name="Poole P.S."/>
            <person name="Dixon R.A."/>
            <person name="James E.K."/>
        </authorList>
    </citation>
    <scope>NUCLEOTIDE SEQUENCE [LARGE SCALE GENOMIC DNA]</scope>
    <source>
        <strain evidence="7 8">ToN1</strain>
    </source>
</reference>
<dbReference type="InterPro" id="IPR004090">
    <property type="entry name" value="Chemotax_Me-accpt_rcpt"/>
</dbReference>
<dbReference type="SMART" id="SM00304">
    <property type="entry name" value="HAMP"/>
    <property type="match status" value="3"/>
</dbReference>
<dbReference type="RefSeq" id="WP_169207145.1">
    <property type="nucleotide sequence ID" value="NZ_CP059560.1"/>
</dbReference>
<dbReference type="SUPFAM" id="SSF58104">
    <property type="entry name" value="Methyl-accepting chemotaxis protein (MCP) signaling domain"/>
    <property type="match status" value="1"/>
</dbReference>
<evidence type="ECO:0000259" key="5">
    <source>
        <dbReference type="PROSITE" id="PS50111"/>
    </source>
</evidence>
<evidence type="ECO:0000259" key="6">
    <source>
        <dbReference type="PROSITE" id="PS50885"/>
    </source>
</evidence>
<dbReference type="EMBL" id="WTVR01000029">
    <property type="protein sequence ID" value="NMF89786.1"/>
    <property type="molecule type" value="Genomic_DNA"/>
</dbReference>
<evidence type="ECO:0000256" key="3">
    <source>
        <dbReference type="PROSITE-ProRule" id="PRU00284"/>
    </source>
</evidence>
<gene>
    <name evidence="7" type="ORF">GPA26_15045</name>
</gene>
<feature type="domain" description="Methyl-accepting transducer" evidence="5">
    <location>
        <begin position="154"/>
        <end position="390"/>
    </location>
</feature>
<comment type="caution">
    <text evidence="7">The sequence shown here is derived from an EMBL/GenBank/DDBJ whole genome shotgun (WGS) entry which is preliminary data.</text>
</comment>
<comment type="similarity">
    <text evidence="2">Belongs to the methyl-accepting chemotaxis (MCP) protein family.</text>
</comment>
<dbReference type="CDD" id="cd06225">
    <property type="entry name" value="HAMP"/>
    <property type="match status" value="1"/>
</dbReference>
<evidence type="ECO:0000256" key="4">
    <source>
        <dbReference type="SAM" id="Phobius"/>
    </source>
</evidence>
<name>A0ABX1MTY0_9RHOO</name>
<dbReference type="Pfam" id="PF00672">
    <property type="entry name" value="HAMP"/>
    <property type="match status" value="1"/>
</dbReference>
<dbReference type="InterPro" id="IPR003660">
    <property type="entry name" value="HAMP_dom"/>
</dbReference>
<keyword evidence="8" id="KW-1185">Reference proteome</keyword>
<dbReference type="SMART" id="SM00283">
    <property type="entry name" value="MA"/>
    <property type="match status" value="1"/>
</dbReference>
<feature type="domain" description="HAMP" evidence="6">
    <location>
        <begin position="95"/>
        <end position="149"/>
    </location>
</feature>
<feature type="transmembrane region" description="Helical" evidence="4">
    <location>
        <begin position="23"/>
        <end position="41"/>
    </location>
</feature>